<evidence type="ECO:0000313" key="5">
    <source>
        <dbReference type="Proteomes" id="UP000195877"/>
    </source>
</evidence>
<keyword evidence="2" id="KW-0732">Signal</keyword>
<evidence type="ECO:0000256" key="2">
    <source>
        <dbReference type="SAM" id="SignalP"/>
    </source>
</evidence>
<dbReference type="STRING" id="48664.BER92_11290"/>
<reference evidence="3 5" key="2">
    <citation type="submission" date="2017-05" db="EMBL/GenBank/DDBJ databases">
        <authorList>
            <person name="Blom J."/>
        </authorList>
    </citation>
    <scope>NUCLEOTIDE SEQUENCE [LARGE SCALE GENOMIC DNA]</scope>
    <source>
        <strain evidence="3">PD885</strain>
    </source>
</reference>
<feature type="region of interest" description="Disordered" evidence="1">
    <location>
        <begin position="144"/>
        <end position="168"/>
    </location>
</feature>
<protein>
    <submittedName>
        <fullName evidence="4">Lipoprotein</fullName>
    </submittedName>
</protein>
<dbReference type="InterPro" id="IPR021733">
    <property type="entry name" value="DUF3304"/>
</dbReference>
<organism evidence="4 6">
    <name type="scientific">Xanthomonas fragariae</name>
    <dbReference type="NCBI Taxonomy" id="48664"/>
    <lineage>
        <taxon>Bacteria</taxon>
        <taxon>Pseudomonadati</taxon>
        <taxon>Pseudomonadota</taxon>
        <taxon>Gammaproteobacteria</taxon>
        <taxon>Lysobacterales</taxon>
        <taxon>Lysobacteraceae</taxon>
        <taxon>Xanthomonas</taxon>
    </lineage>
</organism>
<feature type="chain" id="PRO_5012147706" evidence="2">
    <location>
        <begin position="31"/>
        <end position="168"/>
    </location>
</feature>
<accession>A0A1Y6HCR1</accession>
<evidence type="ECO:0000313" key="6">
    <source>
        <dbReference type="Proteomes" id="UP000195953"/>
    </source>
</evidence>
<keyword evidence="5" id="KW-1185">Reference proteome</keyword>
<reference evidence="4 6" key="1">
    <citation type="submission" date="2017-05" db="EMBL/GenBank/DDBJ databases">
        <authorList>
            <person name="Song R."/>
            <person name="Chenine A.L."/>
            <person name="Ruprecht R.M."/>
        </authorList>
    </citation>
    <scope>NUCLEOTIDE SEQUENCE [LARGE SCALE GENOMIC DNA]</scope>
    <source>
        <strain evidence="4">PD5205</strain>
    </source>
</reference>
<dbReference type="AlphaFoldDB" id="A0A1Y6HCR1"/>
<evidence type="ECO:0000256" key="1">
    <source>
        <dbReference type="SAM" id="MobiDB-lite"/>
    </source>
</evidence>
<sequence>MKPRLMPWMMKLARCVLYGLLLMWISACHGSNTVTTNLVGYNHTDKDIGHFTVDGNEGGFLQAHSGGGKFICCISVPDPWKPGLKVTVGWTNDYDENYQKRVVEIPKYDANHTAQFSVHFLRSGEIKVFVPPFGIGNPNYPLKGPEAGLYPGEDPAEVWKNGRKGDQK</sequence>
<dbReference type="EMBL" id="LT853882">
    <property type="protein sequence ID" value="SMQ99612.1"/>
    <property type="molecule type" value="Genomic_DNA"/>
</dbReference>
<dbReference type="Proteomes" id="UP000195877">
    <property type="component" value="Chromosome 1"/>
</dbReference>
<gene>
    <name evidence="4" type="ORF">PD5205_02347</name>
    <name evidence="3" type="ORF">PD885_02374</name>
</gene>
<keyword evidence="4" id="KW-0449">Lipoprotein</keyword>
<dbReference type="Pfam" id="PF11745">
    <property type="entry name" value="DUF3304"/>
    <property type="match status" value="1"/>
</dbReference>
<dbReference type="PROSITE" id="PS51257">
    <property type="entry name" value="PROKAR_LIPOPROTEIN"/>
    <property type="match status" value="1"/>
</dbReference>
<dbReference type="Proteomes" id="UP000195953">
    <property type="component" value="Chromosome 1"/>
</dbReference>
<name>A0A1Y6HCR1_9XANT</name>
<evidence type="ECO:0000313" key="3">
    <source>
        <dbReference type="EMBL" id="SMQ99612.1"/>
    </source>
</evidence>
<feature type="signal peptide" evidence="2">
    <location>
        <begin position="1"/>
        <end position="30"/>
    </location>
</feature>
<proteinExistence type="predicted"/>
<evidence type="ECO:0000313" key="4">
    <source>
        <dbReference type="EMBL" id="SMR03644.1"/>
    </source>
</evidence>
<dbReference type="EMBL" id="LT853885">
    <property type="protein sequence ID" value="SMR03644.1"/>
    <property type="molecule type" value="Genomic_DNA"/>
</dbReference>